<dbReference type="Pfam" id="PF13699">
    <property type="entry name" value="eCIS_core"/>
    <property type="match status" value="1"/>
</dbReference>
<accession>A0A7R6SVH4</accession>
<evidence type="ECO:0000259" key="2">
    <source>
        <dbReference type="Pfam" id="PF13699"/>
    </source>
</evidence>
<dbReference type="InterPro" id="IPR025295">
    <property type="entry name" value="eCIS_core_dom"/>
</dbReference>
<evidence type="ECO:0000313" key="4">
    <source>
        <dbReference type="Proteomes" id="UP000595332"/>
    </source>
</evidence>
<keyword evidence="1" id="KW-0812">Transmembrane</keyword>
<name>A0A7R6SVH4_9GAMM</name>
<reference evidence="3 4" key="1">
    <citation type="journal article" date="2008" name="Int. J. Syst. Evol. Microbiol.">
        <title>Neptunomonas japonica sp. nov., an Osedax japonicus symbiont-like bacterium isolated from sediment adjacent to sperm whale carcasses off Kagoshima, Japan.</title>
        <authorList>
            <person name="Miyazaki M."/>
            <person name="Nogi Y."/>
            <person name="Fujiwara Y."/>
            <person name="Kawato M."/>
            <person name="Kubokawa K."/>
            <person name="Horikoshi K."/>
        </authorList>
    </citation>
    <scope>NUCLEOTIDE SEQUENCE [LARGE SCALE GENOMIC DNA]</scope>
    <source>
        <strain evidence="3 4">JAMM 1380</strain>
    </source>
</reference>
<dbReference type="KEGG" id="njp:NEJAP_1449"/>
<feature type="domain" description="eCIS core" evidence="2">
    <location>
        <begin position="130"/>
        <end position="202"/>
    </location>
</feature>
<keyword evidence="1" id="KW-1133">Transmembrane helix</keyword>
<dbReference type="EMBL" id="AP014546">
    <property type="protein sequence ID" value="BBB29401.1"/>
    <property type="molecule type" value="Genomic_DNA"/>
</dbReference>
<gene>
    <name evidence="3" type="ORF">NEJAP_1449</name>
</gene>
<proteinExistence type="predicted"/>
<organism evidence="3 4">
    <name type="scientific">Neptunomonas japonica JAMM 1380</name>
    <dbReference type="NCBI Taxonomy" id="1441457"/>
    <lineage>
        <taxon>Bacteria</taxon>
        <taxon>Pseudomonadati</taxon>
        <taxon>Pseudomonadota</taxon>
        <taxon>Gammaproteobacteria</taxon>
        <taxon>Oceanospirillales</taxon>
        <taxon>Oceanospirillaceae</taxon>
        <taxon>Neptunomonas</taxon>
    </lineage>
</organism>
<sequence>MTMLYVPQIKKIDRSTALLSRHILQRKCACGQHKSVSSPCEACSKKNAQANEVPASVYDELQLAGQPLDSTTRSFMEQHLTQALVNAPISSTQRGVAASSLSLGAVDSLYEREADQVADALPSSPLHFSSVREQIKPYTQLDLSSVRIHTGSKAAESSNAINARAYTVGSDVVFGANQYSPNTLSGRHLLAHELTHVVQQSANGQVSRVIQRAGCAGRNGRNCNGARCTTPAGRRGMCQWGGMKFGCNCRDQSGDAPTPVNLPYWISVLLGAAATAAVIACFASGACEFGLIVGGLGTAAAAAVIALLNAAGVRDSGEGSA</sequence>
<dbReference type="AlphaFoldDB" id="A0A7R6SVH4"/>
<evidence type="ECO:0000313" key="3">
    <source>
        <dbReference type="EMBL" id="BBB29401.1"/>
    </source>
</evidence>
<protein>
    <recommendedName>
        <fullName evidence="2">eCIS core domain-containing protein</fullName>
    </recommendedName>
</protein>
<keyword evidence="4" id="KW-1185">Reference proteome</keyword>
<evidence type="ECO:0000256" key="1">
    <source>
        <dbReference type="SAM" id="Phobius"/>
    </source>
</evidence>
<keyword evidence="1" id="KW-0472">Membrane</keyword>
<feature type="transmembrane region" description="Helical" evidence="1">
    <location>
        <begin position="262"/>
        <end position="282"/>
    </location>
</feature>
<dbReference type="Proteomes" id="UP000595332">
    <property type="component" value="Chromosome"/>
</dbReference>
<dbReference type="RefSeq" id="WP_201350024.1">
    <property type="nucleotide sequence ID" value="NZ_AP014546.1"/>
</dbReference>
<feature type="transmembrane region" description="Helical" evidence="1">
    <location>
        <begin position="289"/>
        <end position="311"/>
    </location>
</feature>